<gene>
    <name evidence="2" type="ORF">MU0053_002878</name>
</gene>
<organism evidence="2 3">
    <name type="scientific">[Mycobacterium] burgundiense</name>
    <dbReference type="NCBI Taxonomy" id="3064286"/>
    <lineage>
        <taxon>Bacteria</taxon>
        <taxon>Bacillati</taxon>
        <taxon>Actinomycetota</taxon>
        <taxon>Actinomycetes</taxon>
        <taxon>Mycobacteriales</taxon>
        <taxon>Mycobacteriaceae</taxon>
        <taxon>Mycolicibacterium</taxon>
    </lineage>
</organism>
<accession>A0ABM9LV25</accession>
<keyword evidence="3" id="KW-1185">Reference proteome</keyword>
<dbReference type="Pfam" id="PF14325">
    <property type="entry name" value="DUF4383"/>
    <property type="match status" value="1"/>
</dbReference>
<evidence type="ECO:0000313" key="2">
    <source>
        <dbReference type="EMBL" id="CAJ1505213.1"/>
    </source>
</evidence>
<sequence length="162" mass="16778">MTGSEPARSAGAQRTRTPVQLAALVVGAVFLLVGILGFIPGITTNFDQLTFAGHHSGAMLLGIFHVSILHNLVHLAFGVAGLALARTFSGARGFLLVSGVIYALLGIYGVVINQQSSANFVPVNTADNWLHFGLAALMLALGLVLGKGGTELSTRRGTGIIE</sequence>
<keyword evidence="1" id="KW-0812">Transmembrane</keyword>
<evidence type="ECO:0000313" key="3">
    <source>
        <dbReference type="Proteomes" id="UP001190465"/>
    </source>
</evidence>
<feature type="transmembrane region" description="Helical" evidence="1">
    <location>
        <begin position="91"/>
        <end position="109"/>
    </location>
</feature>
<evidence type="ECO:0000256" key="1">
    <source>
        <dbReference type="SAM" id="Phobius"/>
    </source>
</evidence>
<dbReference type="RefSeq" id="WP_308478321.1">
    <property type="nucleotide sequence ID" value="NZ_OY726397.1"/>
</dbReference>
<dbReference type="Proteomes" id="UP001190465">
    <property type="component" value="Chromosome"/>
</dbReference>
<reference evidence="2 3" key="1">
    <citation type="submission" date="2023-08" db="EMBL/GenBank/DDBJ databases">
        <authorList>
            <person name="Folkvardsen B D."/>
            <person name="Norman A."/>
        </authorList>
    </citation>
    <scope>NUCLEOTIDE SEQUENCE [LARGE SCALE GENOMIC DNA]</scope>
    <source>
        <strain evidence="2 3">Mu0053</strain>
    </source>
</reference>
<feature type="transmembrane region" description="Helical" evidence="1">
    <location>
        <begin position="21"/>
        <end position="42"/>
    </location>
</feature>
<protein>
    <submittedName>
        <fullName evidence="2">DUF4383 domain-containing protein</fullName>
    </submittedName>
</protein>
<dbReference type="EMBL" id="OY726397">
    <property type="protein sequence ID" value="CAJ1505213.1"/>
    <property type="molecule type" value="Genomic_DNA"/>
</dbReference>
<proteinExistence type="predicted"/>
<keyword evidence="1" id="KW-1133">Transmembrane helix</keyword>
<name>A0ABM9LV25_9MYCO</name>
<keyword evidence="1" id="KW-0472">Membrane</keyword>
<feature type="transmembrane region" description="Helical" evidence="1">
    <location>
        <begin position="62"/>
        <end position="84"/>
    </location>
</feature>
<feature type="transmembrane region" description="Helical" evidence="1">
    <location>
        <begin position="129"/>
        <end position="146"/>
    </location>
</feature>